<keyword evidence="6" id="KW-1185">Reference proteome</keyword>
<name>A0ABU8ZP30_9BIFI</name>
<evidence type="ECO:0000259" key="4">
    <source>
        <dbReference type="PROSITE" id="PS51109"/>
    </source>
</evidence>
<keyword evidence="3" id="KW-1133">Transmembrane helix</keyword>
<dbReference type="InterPro" id="IPR023346">
    <property type="entry name" value="Lysozyme-like_dom_sf"/>
</dbReference>
<dbReference type="Gene3D" id="2.20.230.10">
    <property type="entry name" value="Resuscitation-promoting factor rpfb"/>
    <property type="match status" value="1"/>
</dbReference>
<evidence type="ECO:0000313" key="5">
    <source>
        <dbReference type="EMBL" id="MEK0307001.1"/>
    </source>
</evidence>
<dbReference type="Gene3D" id="1.10.530.10">
    <property type="match status" value="1"/>
</dbReference>
<comment type="caution">
    <text evidence="5">The sequence shown here is derived from an EMBL/GenBank/DDBJ whole genome shotgun (WGS) entry which is preliminary data.</text>
</comment>
<reference evidence="5 6" key="1">
    <citation type="submission" date="2024-02" db="EMBL/GenBank/DDBJ databases">
        <title>Bifidobacterium honeyensis sp. nov., isolated from the comb honey.</title>
        <authorList>
            <person name="Liu W."/>
            <person name="Li Y."/>
        </authorList>
    </citation>
    <scope>NUCLEOTIDE SEQUENCE [LARGE SCALE GENOMIC DNA]</scope>
    <source>
        <strain evidence="5 6">IMAU50988</strain>
    </source>
</reference>
<organism evidence="5 6">
    <name type="scientific">Bifidobacterium favimelis</name>
    <dbReference type="NCBI Taxonomy" id="3122979"/>
    <lineage>
        <taxon>Bacteria</taxon>
        <taxon>Bacillati</taxon>
        <taxon>Actinomycetota</taxon>
        <taxon>Actinomycetes</taxon>
        <taxon>Bifidobacteriales</taxon>
        <taxon>Bifidobacteriaceae</taxon>
        <taxon>Bifidobacterium</taxon>
    </lineage>
</organism>
<dbReference type="RefSeq" id="WP_340486261.1">
    <property type="nucleotide sequence ID" value="NZ_JBANDZ010000001.1"/>
</dbReference>
<gene>
    <name evidence="5" type="ORF">V8P97_05945</name>
</gene>
<dbReference type="Proteomes" id="UP001373159">
    <property type="component" value="Unassembled WGS sequence"/>
</dbReference>
<feature type="transmembrane region" description="Helical" evidence="3">
    <location>
        <begin position="20"/>
        <end position="39"/>
    </location>
</feature>
<keyword evidence="3" id="KW-0472">Membrane</keyword>
<dbReference type="Pfam" id="PF07501">
    <property type="entry name" value="G5"/>
    <property type="match status" value="1"/>
</dbReference>
<feature type="domain" description="G5" evidence="4">
    <location>
        <begin position="143"/>
        <end position="223"/>
    </location>
</feature>
<dbReference type="SUPFAM" id="SSF53955">
    <property type="entry name" value="Lysozyme-like"/>
    <property type="match status" value="1"/>
</dbReference>
<dbReference type="EMBL" id="JBANBB010000001">
    <property type="protein sequence ID" value="MEK0307001.1"/>
    <property type="molecule type" value="Genomic_DNA"/>
</dbReference>
<dbReference type="PROSITE" id="PS51109">
    <property type="entry name" value="G5"/>
    <property type="match status" value="1"/>
</dbReference>
<evidence type="ECO:0000256" key="2">
    <source>
        <dbReference type="SAM" id="MobiDB-lite"/>
    </source>
</evidence>
<feature type="region of interest" description="Disordered" evidence="2">
    <location>
        <begin position="224"/>
        <end position="244"/>
    </location>
</feature>
<evidence type="ECO:0000256" key="3">
    <source>
        <dbReference type="SAM" id="Phobius"/>
    </source>
</evidence>
<keyword evidence="3" id="KW-0812">Transmembrane</keyword>
<dbReference type="SMART" id="SM01208">
    <property type="entry name" value="G5"/>
    <property type="match status" value="1"/>
</dbReference>
<evidence type="ECO:0000256" key="1">
    <source>
        <dbReference type="ARBA" id="ARBA00022729"/>
    </source>
</evidence>
<protein>
    <submittedName>
        <fullName evidence="5">G5 domain-containing protein</fullName>
    </submittedName>
</protein>
<accession>A0ABU8ZP30</accession>
<evidence type="ECO:0000313" key="6">
    <source>
        <dbReference type="Proteomes" id="UP001373159"/>
    </source>
</evidence>
<dbReference type="InterPro" id="IPR011098">
    <property type="entry name" value="G5_dom"/>
</dbReference>
<sequence length="342" mass="36483">MANHGRRRMAAVRALTKRQWIRLAAEVTVIGMVIGAGFISRDFYTAKDSTPHPGVTAFSATDTQDMEVSRGSARQAIRNGAGGANAGISYVTVQINGQNKVVLGNDFTDVRSVLQTGNITLQPDDMVTPALNEPVSEKTVITIERADAQVKTENSDIPFNTIEEKTDSLPTGTTRVKTEGRNGVMETTSLITAAGRKHLTSNVFASFVKQAPVDKVVLVGTGRAGTSDSTPANPTISSSTTAPVGDSQAIAHDLVLSRGWGEGEFTCLVQLWNRESGWRTNASNPSGAYGIPQALPGSKMGSAGPDWQNNPRTQILWGLGYIQGRYASPCGAWSHSQSTGWY</sequence>
<feature type="compositionally biased region" description="Polar residues" evidence="2">
    <location>
        <begin position="224"/>
        <end position="242"/>
    </location>
</feature>
<keyword evidence="1" id="KW-0732">Signal</keyword>
<proteinExistence type="predicted"/>